<reference evidence="1 2" key="1">
    <citation type="submission" date="2020-02" db="EMBL/GenBank/DDBJ databases">
        <title>Flavobacteriaceae Psychroflexus bacterium YR1-1, complete genome.</title>
        <authorList>
            <person name="Li Y."/>
            <person name="Wu S."/>
        </authorList>
    </citation>
    <scope>NUCLEOTIDE SEQUENCE [LARGE SCALE GENOMIC DNA]</scope>
    <source>
        <strain evidence="1 2">YR1-1</strain>
    </source>
</reference>
<evidence type="ECO:0008006" key="3">
    <source>
        <dbReference type="Google" id="ProtNLM"/>
    </source>
</evidence>
<dbReference type="Proteomes" id="UP000478505">
    <property type="component" value="Unassembled WGS sequence"/>
</dbReference>
<dbReference type="PROSITE" id="PS51257">
    <property type="entry name" value="PROKAR_LIPOPROTEIN"/>
    <property type="match status" value="1"/>
</dbReference>
<proteinExistence type="predicted"/>
<dbReference type="AlphaFoldDB" id="A0A6B3R7L4"/>
<evidence type="ECO:0000313" key="1">
    <source>
        <dbReference type="EMBL" id="NEV95077.1"/>
    </source>
</evidence>
<evidence type="ECO:0000313" key="2">
    <source>
        <dbReference type="Proteomes" id="UP000478505"/>
    </source>
</evidence>
<organism evidence="1 2">
    <name type="scientific">Psychroflexus aurantiacus</name>
    <dbReference type="NCBI Taxonomy" id="2709310"/>
    <lineage>
        <taxon>Bacteria</taxon>
        <taxon>Pseudomonadati</taxon>
        <taxon>Bacteroidota</taxon>
        <taxon>Flavobacteriia</taxon>
        <taxon>Flavobacteriales</taxon>
        <taxon>Flavobacteriaceae</taxon>
        <taxon>Psychroflexus</taxon>
    </lineage>
</organism>
<keyword evidence="2" id="KW-1185">Reference proteome</keyword>
<gene>
    <name evidence="1" type="ORF">G3567_13110</name>
</gene>
<sequence length="190" mass="22118">MRKTRYIPILILILSICSCISKKNISELKQESEFEKSFSYISKDTVFSKKLKSYFPDLKSCLKLNFSSSNNVKPITLNEFPIGMLNKTKLLSKIEGYSTLDQTEQIKTYESLYLFPAYQNNEKEIQVNNPDCEIRLTFAKKVNNFLPIKYTIVDKNVDSKINYKPRIGLYILEFNEDNIIIDSGYLLMSE</sequence>
<comment type="caution">
    <text evidence="1">The sequence shown here is derived from an EMBL/GenBank/DDBJ whole genome shotgun (WGS) entry which is preliminary data.</text>
</comment>
<name>A0A6B3R7L4_9FLAO</name>
<accession>A0A6B3R7L4</accession>
<dbReference type="EMBL" id="JAAIKD010000017">
    <property type="protein sequence ID" value="NEV95077.1"/>
    <property type="molecule type" value="Genomic_DNA"/>
</dbReference>
<protein>
    <recommendedName>
        <fullName evidence="3">Lipoprotein</fullName>
    </recommendedName>
</protein>